<gene>
    <name evidence="1" type="ORF">P5G49_07510</name>
</gene>
<proteinExistence type="predicted"/>
<evidence type="ECO:0008006" key="3">
    <source>
        <dbReference type="Google" id="ProtNLM"/>
    </source>
</evidence>
<name>A0ABT8JQ99_9BACL</name>
<comment type="caution">
    <text evidence="1">The sequence shown here is derived from an EMBL/GenBank/DDBJ whole genome shotgun (WGS) entry which is preliminary data.</text>
</comment>
<dbReference type="Proteomes" id="UP001175097">
    <property type="component" value="Unassembled WGS sequence"/>
</dbReference>
<protein>
    <recommendedName>
        <fullName evidence="3">Transposase</fullName>
    </recommendedName>
</protein>
<dbReference type="RefSeq" id="WP_301242878.1">
    <property type="nucleotide sequence ID" value="NZ_JAROCC010000005.1"/>
</dbReference>
<organism evidence="1 2">
    <name type="scientific">Sporosarcina highlanderae</name>
    <dbReference type="NCBI Taxonomy" id="3035916"/>
    <lineage>
        <taxon>Bacteria</taxon>
        <taxon>Bacillati</taxon>
        <taxon>Bacillota</taxon>
        <taxon>Bacilli</taxon>
        <taxon>Bacillales</taxon>
        <taxon>Caryophanaceae</taxon>
        <taxon>Sporosarcina</taxon>
    </lineage>
</organism>
<accession>A0ABT8JQ99</accession>
<evidence type="ECO:0000313" key="2">
    <source>
        <dbReference type="Proteomes" id="UP001175097"/>
    </source>
</evidence>
<keyword evidence="2" id="KW-1185">Reference proteome</keyword>
<evidence type="ECO:0000313" key="1">
    <source>
        <dbReference type="EMBL" id="MDN4607331.1"/>
    </source>
</evidence>
<reference evidence="1" key="1">
    <citation type="submission" date="2023-03" db="EMBL/GenBank/DDBJ databases">
        <title>MT1 and MT2 Draft Genomes of Novel Species.</title>
        <authorList>
            <person name="Venkateswaran K."/>
        </authorList>
    </citation>
    <scope>NUCLEOTIDE SEQUENCE</scope>
    <source>
        <strain evidence="1">F6_3S_P_2</strain>
    </source>
</reference>
<sequence length="60" mass="6660">MTPANAVTKNGVCEKKRSVANREQLAAALISAKGAEIRQIELFVVRLESIRLERKATCYI</sequence>
<dbReference type="EMBL" id="JAROCC010000005">
    <property type="protein sequence ID" value="MDN4607331.1"/>
    <property type="molecule type" value="Genomic_DNA"/>
</dbReference>